<dbReference type="AlphaFoldDB" id="A0A9P6TU92"/>
<name>A0A9P6TU92_9FUNG</name>
<evidence type="ECO:0000313" key="3">
    <source>
        <dbReference type="Proteomes" id="UP000726737"/>
    </source>
</evidence>
<sequence length="233" mass="26819">MTNQKRSPAWRTCVKNLPHAQYFVNEKRPQDFDHLAFLLYVKPSSNLRREITNQWLHVVIPALKASTLSELQQAGSRLTKEWTSQEHDRDTFWLKVTADEEQKDRIAHLKAAGEKRLKAAEGFLVAESQHHFEMETAQLKNLPDQQKDKDHPNQQQQQDKDQQQEEGNEEESQESNVEEDQTPPEGRLPQKKRKVDKAMHGQDPSGDDESVDTAEMAELIASITSVSHKECDT</sequence>
<comment type="caution">
    <text evidence="2">The sequence shown here is derived from an EMBL/GenBank/DDBJ whole genome shotgun (WGS) entry which is preliminary data.</text>
</comment>
<dbReference type="EMBL" id="JAAAJA010001292">
    <property type="protein sequence ID" value="KAG0247619.1"/>
    <property type="molecule type" value="Genomic_DNA"/>
</dbReference>
<dbReference type="Proteomes" id="UP000726737">
    <property type="component" value="Unassembled WGS sequence"/>
</dbReference>
<keyword evidence="3" id="KW-1185">Reference proteome</keyword>
<proteinExistence type="predicted"/>
<feature type="non-terminal residue" evidence="2">
    <location>
        <position position="1"/>
    </location>
</feature>
<feature type="compositionally biased region" description="Acidic residues" evidence="1">
    <location>
        <begin position="164"/>
        <end position="182"/>
    </location>
</feature>
<organism evidence="2 3">
    <name type="scientific">Mortierella polycephala</name>
    <dbReference type="NCBI Taxonomy" id="41804"/>
    <lineage>
        <taxon>Eukaryota</taxon>
        <taxon>Fungi</taxon>
        <taxon>Fungi incertae sedis</taxon>
        <taxon>Mucoromycota</taxon>
        <taxon>Mortierellomycotina</taxon>
        <taxon>Mortierellomycetes</taxon>
        <taxon>Mortierellales</taxon>
        <taxon>Mortierellaceae</taxon>
        <taxon>Mortierella</taxon>
    </lineage>
</organism>
<feature type="region of interest" description="Disordered" evidence="1">
    <location>
        <begin position="144"/>
        <end position="218"/>
    </location>
</feature>
<protein>
    <submittedName>
        <fullName evidence="2">Uncharacterized protein</fullName>
    </submittedName>
</protein>
<evidence type="ECO:0000256" key="1">
    <source>
        <dbReference type="SAM" id="MobiDB-lite"/>
    </source>
</evidence>
<feature type="compositionally biased region" description="Basic and acidic residues" evidence="1">
    <location>
        <begin position="145"/>
        <end position="163"/>
    </location>
</feature>
<reference evidence="2" key="1">
    <citation type="journal article" date="2020" name="Fungal Divers.">
        <title>Resolving the Mortierellaceae phylogeny through synthesis of multi-gene phylogenetics and phylogenomics.</title>
        <authorList>
            <person name="Vandepol N."/>
            <person name="Liber J."/>
            <person name="Desiro A."/>
            <person name="Na H."/>
            <person name="Kennedy M."/>
            <person name="Barry K."/>
            <person name="Grigoriev I.V."/>
            <person name="Miller A.N."/>
            <person name="O'Donnell K."/>
            <person name="Stajich J.E."/>
            <person name="Bonito G."/>
        </authorList>
    </citation>
    <scope>NUCLEOTIDE SEQUENCE</scope>
    <source>
        <strain evidence="2">KOD948</strain>
    </source>
</reference>
<dbReference type="OrthoDB" id="2439523at2759"/>
<accession>A0A9P6TU92</accession>
<evidence type="ECO:0000313" key="2">
    <source>
        <dbReference type="EMBL" id="KAG0247619.1"/>
    </source>
</evidence>
<gene>
    <name evidence="2" type="ORF">BG011_001170</name>
</gene>